<feature type="region of interest" description="Disordered" evidence="5">
    <location>
        <begin position="292"/>
        <end position="319"/>
    </location>
</feature>
<dbReference type="InParanoid" id="A0A316YHJ0"/>
<dbReference type="Gene3D" id="3.40.1080.10">
    <property type="entry name" value="Glutaconate Coenzyme A-transferase"/>
    <property type="match status" value="2"/>
</dbReference>
<dbReference type="OrthoDB" id="1933379at2759"/>
<dbReference type="GeneID" id="37040120"/>
<comment type="similarity">
    <text evidence="1 3">Belongs to the 3-oxoacid CoA-transferase family.</text>
</comment>
<comment type="function">
    <text evidence="3">Key enzyme for ketone body catabolism. Transfers the CoA moiety from succinate to acetoacetate. Formation of the enzyme-CoA intermediate proceeds via an unstable anhydride species formed between the carboxylate groups of the enzyme and substrate.</text>
</comment>
<proteinExistence type="inferred from homology"/>
<evidence type="ECO:0000256" key="3">
    <source>
        <dbReference type="PIRNR" id="PIRNR000858"/>
    </source>
</evidence>
<dbReference type="InterPro" id="IPR004164">
    <property type="entry name" value="CoA_transf_AS"/>
</dbReference>
<dbReference type="EMBL" id="KZ819638">
    <property type="protein sequence ID" value="PWN88632.1"/>
    <property type="molecule type" value="Genomic_DNA"/>
</dbReference>
<keyword evidence="7" id="KW-1185">Reference proteome</keyword>
<dbReference type="SMART" id="SM00882">
    <property type="entry name" value="CoA_trans"/>
    <property type="match status" value="2"/>
</dbReference>
<name>A0A316YHJ0_9BASI</name>
<dbReference type="InterPro" id="IPR004165">
    <property type="entry name" value="CoA_trans_fam_I"/>
</dbReference>
<evidence type="ECO:0000256" key="2">
    <source>
        <dbReference type="ARBA" id="ARBA00022679"/>
    </source>
</evidence>
<dbReference type="Proteomes" id="UP000245768">
    <property type="component" value="Unassembled WGS sequence"/>
</dbReference>
<dbReference type="AlphaFoldDB" id="A0A316YHJ0"/>
<evidence type="ECO:0000256" key="4">
    <source>
        <dbReference type="PIRSR" id="PIRSR000858-1"/>
    </source>
</evidence>
<evidence type="ECO:0000313" key="6">
    <source>
        <dbReference type="EMBL" id="PWN88632.1"/>
    </source>
</evidence>
<dbReference type="SUPFAM" id="SSF100950">
    <property type="entry name" value="NagB/RpiA/CoA transferase-like"/>
    <property type="match status" value="2"/>
</dbReference>
<feature type="compositionally biased region" description="Low complexity" evidence="5">
    <location>
        <begin position="297"/>
        <end position="316"/>
    </location>
</feature>
<dbReference type="GO" id="GO:0008260">
    <property type="term" value="F:succinyl-CoA:3-oxo-acid CoA-transferase activity"/>
    <property type="evidence" value="ECO:0007669"/>
    <property type="project" value="UniProtKB-EC"/>
</dbReference>
<feature type="region of interest" description="Disordered" evidence="5">
    <location>
        <begin position="180"/>
        <end position="199"/>
    </location>
</feature>
<dbReference type="NCBIfam" id="TIGR02429">
    <property type="entry name" value="pcaI_scoA_fam"/>
    <property type="match status" value="1"/>
</dbReference>
<feature type="active site" description="5-glutamyl coenzyme A thioester intermediate" evidence="4">
    <location>
        <position position="363"/>
    </location>
</feature>
<dbReference type="Pfam" id="PF01144">
    <property type="entry name" value="CoA_trans"/>
    <property type="match status" value="2"/>
</dbReference>
<dbReference type="UniPathway" id="UPA00929">
    <property type="reaction ID" value="UER00894"/>
</dbReference>
<dbReference type="PANTHER" id="PTHR13707:SF60">
    <property type="entry name" value="ACETATE COA-TRANSFERASE SUBUNIT ALPHA"/>
    <property type="match status" value="1"/>
</dbReference>
<evidence type="ECO:0000256" key="5">
    <source>
        <dbReference type="SAM" id="MobiDB-lite"/>
    </source>
</evidence>
<dbReference type="InterPro" id="IPR012791">
    <property type="entry name" value="3-oxoacid_CoA-transf_B"/>
</dbReference>
<dbReference type="InterPro" id="IPR037171">
    <property type="entry name" value="NagB/RpiA_transferase-like"/>
</dbReference>
<reference evidence="6 7" key="1">
    <citation type="journal article" date="2018" name="Mol. Biol. Evol.">
        <title>Broad Genomic Sampling Reveals a Smut Pathogenic Ancestry of the Fungal Clade Ustilaginomycotina.</title>
        <authorList>
            <person name="Kijpornyongpan T."/>
            <person name="Mondo S.J."/>
            <person name="Barry K."/>
            <person name="Sandor L."/>
            <person name="Lee J."/>
            <person name="Lipzen A."/>
            <person name="Pangilinan J."/>
            <person name="LaButti K."/>
            <person name="Hainaut M."/>
            <person name="Henrissat B."/>
            <person name="Grigoriev I.V."/>
            <person name="Spatafora J.W."/>
            <person name="Aime M.C."/>
        </authorList>
    </citation>
    <scope>NUCLEOTIDE SEQUENCE [LARGE SCALE GENOMIC DNA]</scope>
    <source>
        <strain evidence="6 7">MCA 4198</strain>
    </source>
</reference>
<comment type="pathway">
    <text evidence="3">Ketone metabolism; succinyl-CoA degradation; acetoacetyl-CoA from succinyl-CoA: step 1/1.</text>
</comment>
<evidence type="ECO:0000256" key="1">
    <source>
        <dbReference type="ARBA" id="ARBA00007154"/>
    </source>
</evidence>
<dbReference type="PIRSF" id="PIRSF000858">
    <property type="entry name" value="SCOT-t"/>
    <property type="match status" value="1"/>
</dbReference>
<dbReference type="PANTHER" id="PTHR13707">
    <property type="entry name" value="KETOACID-COENZYME A TRANSFERASE"/>
    <property type="match status" value="1"/>
</dbReference>
<evidence type="ECO:0000313" key="7">
    <source>
        <dbReference type="Proteomes" id="UP000245768"/>
    </source>
</evidence>
<dbReference type="InterPro" id="IPR014388">
    <property type="entry name" value="3-oxoacid_CoA-transferase"/>
</dbReference>
<organism evidence="6 7">
    <name type="scientific">Acaromyces ingoldii</name>
    <dbReference type="NCBI Taxonomy" id="215250"/>
    <lineage>
        <taxon>Eukaryota</taxon>
        <taxon>Fungi</taxon>
        <taxon>Dikarya</taxon>
        <taxon>Basidiomycota</taxon>
        <taxon>Ustilaginomycotina</taxon>
        <taxon>Exobasidiomycetes</taxon>
        <taxon>Exobasidiales</taxon>
        <taxon>Cryptobasidiaceae</taxon>
        <taxon>Acaromyces</taxon>
    </lineage>
</organism>
<dbReference type="GO" id="GO:0046952">
    <property type="term" value="P:ketone body catabolic process"/>
    <property type="evidence" value="ECO:0007669"/>
    <property type="project" value="InterPro"/>
</dbReference>
<dbReference type="RefSeq" id="XP_025375830.1">
    <property type="nucleotide sequence ID" value="XM_025518204.1"/>
</dbReference>
<sequence length="534" mass="56896">MLSSALRQSVTGRGLQAAPRSRFTPLTVRLLSSTSPASAASINKVVSSAAEAVKDIKSGSTVLSSGFGLCGTPDTLIKAISENKSIQNLTCVSNNAGVGEKGLGRLLHTRQIGKMISSFIGSNKYFEQQYLSGHVSLQLTPQGTMVERCRAGAFGIPAFYTPTGFGTAIEKGELVVRYEERAEGDKSEPKPKEWQKPRETREFNGRGYLLEEAIYGDVAIVHAHKADEMGNCMFRLAAGNFGAAFAKNAKLTIVEAEEIVPVGTLDPNTVHLPSIFVDRVVQATEEKQVEVMTVSDAKPSSSSKSSAGADAEAKAAARARRERITRRAAKELENGDYVNLGVGMPSLVPSFLPEGISVVLHSENGILGMGPYPKTADVDADLVNAGKETVTLLPGASTFSSDESFGMIRGGHVDVTMLGALEIGANGDLANYLIPGKIVKGMGGAMDLVSSPNETKVVVLTDHLDKNGRSKIQQECKLPLTGSRCVSRIITDLCVFDVDRKKGELTLIELQDGVTLEEVREKTDAKFHLGPGLA</sequence>
<protein>
    <recommendedName>
        <fullName evidence="3">Succinyl-CoA:3-ketoacid-coenzyme A transferase</fullName>
        <ecNumber evidence="3">2.8.3.5</ecNumber>
    </recommendedName>
</protein>
<keyword evidence="2 3" id="KW-0808">Transferase</keyword>
<dbReference type="EC" id="2.8.3.5" evidence="3"/>
<dbReference type="STRING" id="215250.A0A316YHJ0"/>
<dbReference type="NCBIfam" id="TIGR02428">
    <property type="entry name" value="pcaJ_scoB_fam"/>
    <property type="match status" value="1"/>
</dbReference>
<dbReference type="InterPro" id="IPR012792">
    <property type="entry name" value="3-oxoacid_CoA-transf_A"/>
</dbReference>
<gene>
    <name evidence="6" type="ORF">FA10DRAFT_167988</name>
</gene>
<accession>A0A316YHJ0</accession>
<comment type="catalytic activity">
    <reaction evidence="3">
        <text>a 3-oxo acid + succinyl-CoA = a 3-oxoacyl-CoA + succinate</text>
        <dbReference type="Rhea" id="RHEA:24564"/>
        <dbReference type="ChEBI" id="CHEBI:30031"/>
        <dbReference type="ChEBI" id="CHEBI:35973"/>
        <dbReference type="ChEBI" id="CHEBI:57292"/>
        <dbReference type="ChEBI" id="CHEBI:90726"/>
        <dbReference type="EC" id="2.8.3.5"/>
    </reaction>
</comment>
<keyword evidence="3" id="KW-0496">Mitochondrion</keyword>
<dbReference type="PROSITE" id="PS01274">
    <property type="entry name" value="COA_TRANSF_2"/>
    <property type="match status" value="1"/>
</dbReference>